<evidence type="ECO:0000313" key="3">
    <source>
        <dbReference type="Proteomes" id="UP000184287"/>
    </source>
</evidence>
<dbReference type="InterPro" id="IPR016181">
    <property type="entry name" value="Acyl_CoA_acyltransferase"/>
</dbReference>
<dbReference type="CDD" id="cd04301">
    <property type="entry name" value="NAT_SF"/>
    <property type="match status" value="1"/>
</dbReference>
<evidence type="ECO:0000259" key="1">
    <source>
        <dbReference type="PROSITE" id="PS51186"/>
    </source>
</evidence>
<reference evidence="3" key="1">
    <citation type="submission" date="2016-11" db="EMBL/GenBank/DDBJ databases">
        <authorList>
            <person name="Varghese N."/>
            <person name="Submissions S."/>
        </authorList>
    </citation>
    <scope>NUCLEOTIDE SEQUENCE [LARGE SCALE GENOMIC DNA]</scope>
    <source>
        <strain evidence="3">DSM 16990</strain>
    </source>
</reference>
<dbReference type="SUPFAM" id="SSF55729">
    <property type="entry name" value="Acyl-CoA N-acyltransferases (Nat)"/>
    <property type="match status" value="1"/>
</dbReference>
<dbReference type="InterPro" id="IPR000182">
    <property type="entry name" value="GNAT_dom"/>
</dbReference>
<name>A0A1M5P8W6_9SPHI</name>
<dbReference type="OrthoDB" id="1452841at2"/>
<dbReference type="RefSeq" id="WP_073238559.1">
    <property type="nucleotide sequence ID" value="NZ_FQUQ01000009.1"/>
</dbReference>
<sequence>MKRAGIGDKNLIVDILCESFRNNLSVNYILNQSGDKTKRLKNLMDYSFEVCHAFGEVFLSDDHKACALVLYPDQKRTTLKSIFLDVKLIVGTLGIRNIFKAMSREKVIKSNYPNQPFYYLWFIGVSVPDQHKGIGSKLLEELMEDANQKGRSVYLETSTEKNLSWYKKFGFSNYNKLDFGYTLFLFKKH</sequence>
<evidence type="ECO:0000313" key="2">
    <source>
        <dbReference type="EMBL" id="SHG97663.1"/>
    </source>
</evidence>
<feature type="domain" description="N-acetyltransferase" evidence="1">
    <location>
        <begin position="38"/>
        <end position="189"/>
    </location>
</feature>
<dbReference type="PANTHER" id="PTHR42791:SF1">
    <property type="entry name" value="N-ACETYLTRANSFERASE DOMAIN-CONTAINING PROTEIN"/>
    <property type="match status" value="1"/>
</dbReference>
<dbReference type="Pfam" id="PF00583">
    <property type="entry name" value="Acetyltransf_1"/>
    <property type="match status" value="1"/>
</dbReference>
<dbReference type="AlphaFoldDB" id="A0A1M5P8W6"/>
<dbReference type="EMBL" id="FQUQ01000009">
    <property type="protein sequence ID" value="SHG97663.1"/>
    <property type="molecule type" value="Genomic_DNA"/>
</dbReference>
<dbReference type="InterPro" id="IPR052523">
    <property type="entry name" value="Trichothecene_AcTrans"/>
</dbReference>
<keyword evidence="3" id="KW-1185">Reference proteome</keyword>
<dbReference type="Gene3D" id="3.40.630.30">
    <property type="match status" value="1"/>
</dbReference>
<gene>
    <name evidence="2" type="ORF">SAMN04488522_10938</name>
</gene>
<protein>
    <submittedName>
        <fullName evidence="2">Acetyltransferase (GNAT) family protein</fullName>
    </submittedName>
</protein>
<organism evidence="2 3">
    <name type="scientific">Pedobacter caeni</name>
    <dbReference type="NCBI Taxonomy" id="288992"/>
    <lineage>
        <taxon>Bacteria</taxon>
        <taxon>Pseudomonadati</taxon>
        <taxon>Bacteroidota</taxon>
        <taxon>Sphingobacteriia</taxon>
        <taxon>Sphingobacteriales</taxon>
        <taxon>Sphingobacteriaceae</taxon>
        <taxon>Pedobacter</taxon>
    </lineage>
</organism>
<dbReference type="Proteomes" id="UP000184287">
    <property type="component" value="Unassembled WGS sequence"/>
</dbReference>
<proteinExistence type="predicted"/>
<dbReference type="GO" id="GO:0016747">
    <property type="term" value="F:acyltransferase activity, transferring groups other than amino-acyl groups"/>
    <property type="evidence" value="ECO:0007669"/>
    <property type="project" value="InterPro"/>
</dbReference>
<dbReference type="STRING" id="288992.SAMN04488522_10938"/>
<dbReference type="PANTHER" id="PTHR42791">
    <property type="entry name" value="GNAT FAMILY ACETYLTRANSFERASE"/>
    <property type="match status" value="1"/>
</dbReference>
<dbReference type="PROSITE" id="PS51186">
    <property type="entry name" value="GNAT"/>
    <property type="match status" value="1"/>
</dbReference>
<accession>A0A1M5P8W6</accession>
<keyword evidence="2" id="KW-0808">Transferase</keyword>